<dbReference type="EC" id="3.6.4.12" evidence="2"/>
<dbReference type="InterPro" id="IPR007694">
    <property type="entry name" value="DNA_helicase_DnaB-like_C"/>
</dbReference>
<organism evidence="2 3">
    <name type="scientific">Evansella vedderi</name>
    <dbReference type="NCBI Taxonomy" id="38282"/>
    <lineage>
        <taxon>Bacteria</taxon>
        <taxon>Bacillati</taxon>
        <taxon>Bacillota</taxon>
        <taxon>Bacilli</taxon>
        <taxon>Bacillales</taxon>
        <taxon>Bacillaceae</taxon>
        <taxon>Evansella</taxon>
    </lineage>
</organism>
<evidence type="ECO:0000259" key="1">
    <source>
        <dbReference type="PROSITE" id="PS51199"/>
    </source>
</evidence>
<evidence type="ECO:0000313" key="2">
    <source>
        <dbReference type="EMBL" id="MDQ0254492.1"/>
    </source>
</evidence>
<keyword evidence="2" id="KW-0547">Nucleotide-binding</keyword>
<gene>
    <name evidence="2" type="ORF">J2S74_001871</name>
</gene>
<dbReference type="PANTHER" id="PTHR30153:SF2">
    <property type="entry name" value="REPLICATIVE DNA HELICASE"/>
    <property type="match status" value="1"/>
</dbReference>
<protein>
    <submittedName>
        <fullName evidence="2">Replicative DNA helicase</fullName>
        <ecNumber evidence="2">3.6.4.12</ecNumber>
    </submittedName>
</protein>
<reference evidence="2 3" key="1">
    <citation type="submission" date="2023-07" db="EMBL/GenBank/DDBJ databases">
        <title>Genomic Encyclopedia of Type Strains, Phase IV (KMG-IV): sequencing the most valuable type-strain genomes for metagenomic binning, comparative biology and taxonomic classification.</title>
        <authorList>
            <person name="Goeker M."/>
        </authorList>
    </citation>
    <scope>NUCLEOTIDE SEQUENCE [LARGE SCALE GENOMIC DNA]</scope>
    <source>
        <strain evidence="2 3">DSM 9768</strain>
    </source>
</reference>
<dbReference type="Gene3D" id="3.40.50.300">
    <property type="entry name" value="P-loop containing nucleotide triphosphate hydrolases"/>
    <property type="match status" value="1"/>
</dbReference>
<dbReference type="EMBL" id="JAUSUG010000006">
    <property type="protein sequence ID" value="MDQ0254492.1"/>
    <property type="molecule type" value="Genomic_DNA"/>
</dbReference>
<keyword evidence="3" id="KW-1185">Reference proteome</keyword>
<proteinExistence type="predicted"/>
<dbReference type="SUPFAM" id="SSF52540">
    <property type="entry name" value="P-loop containing nucleoside triphosphate hydrolases"/>
    <property type="match status" value="1"/>
</dbReference>
<dbReference type="InterPro" id="IPR027417">
    <property type="entry name" value="P-loop_NTPase"/>
</dbReference>
<dbReference type="Pfam" id="PF03796">
    <property type="entry name" value="DnaB_C"/>
    <property type="match status" value="1"/>
</dbReference>
<keyword evidence="2" id="KW-0347">Helicase</keyword>
<comment type="caution">
    <text evidence="2">The sequence shown here is derived from an EMBL/GenBank/DDBJ whole genome shotgun (WGS) entry which is preliminary data.</text>
</comment>
<dbReference type="CDD" id="cd00984">
    <property type="entry name" value="DnaB_C"/>
    <property type="match status" value="1"/>
</dbReference>
<keyword evidence="2" id="KW-0067">ATP-binding</keyword>
<keyword evidence="2" id="KW-0378">Hydrolase</keyword>
<sequence length="376" mass="42944">MNLGEMMEAVPSVRSFKFHEELVLRYWKNHQVREKTKKFLEDTGEVVGEEQVTSFLTEMKALDRLSTKRDNFNLKETIMNMYDKAVSGKVAKGLMTGYKDYDLLTNGHGKGQFIIIAARPSVGKTAFALNIAAGHTAVGEDRQGEGSGEFTAGEGKEVFGHLYSLEMTKDQFLQRMVAAEGRIHSQKLRDPVRRFDASDWERYSGAMDKLSKKNLFICDRSNVRVPEIYANTKRLMEEYPDMDHFIIIDYLQLLRPISKRGSRQEEVAEISRALKTMARDLEVPVIALSQLSRSVESRRDKRPTLADLRESGSLEQDADVVAFLYREDYYDRDTENRDEIEIIVAKQREGPVGTVELLFLKEYNLFAGKEEGEVPG</sequence>
<feature type="domain" description="SF4 helicase" evidence="1">
    <location>
        <begin position="87"/>
        <end position="373"/>
    </location>
</feature>
<evidence type="ECO:0000313" key="3">
    <source>
        <dbReference type="Proteomes" id="UP001230005"/>
    </source>
</evidence>
<dbReference type="Proteomes" id="UP001230005">
    <property type="component" value="Unassembled WGS sequence"/>
</dbReference>
<dbReference type="GO" id="GO:0003678">
    <property type="term" value="F:DNA helicase activity"/>
    <property type="evidence" value="ECO:0007669"/>
    <property type="project" value="UniProtKB-EC"/>
</dbReference>
<dbReference type="PANTHER" id="PTHR30153">
    <property type="entry name" value="REPLICATIVE DNA HELICASE DNAB"/>
    <property type="match status" value="1"/>
</dbReference>
<name>A0ABT9ZTC0_9BACI</name>
<dbReference type="PROSITE" id="PS51199">
    <property type="entry name" value="SF4_HELICASE"/>
    <property type="match status" value="1"/>
</dbReference>
<dbReference type="GO" id="GO:0016787">
    <property type="term" value="F:hydrolase activity"/>
    <property type="evidence" value="ECO:0007669"/>
    <property type="project" value="UniProtKB-KW"/>
</dbReference>
<accession>A0ABT9ZTC0</accession>